<evidence type="ECO:0000313" key="4">
    <source>
        <dbReference type="Proteomes" id="UP000017836"/>
    </source>
</evidence>
<accession>U5D137</accession>
<sequence length="130" mass="13671">MPSPSMVVGFSLGGSISLVLIVIIVTVVLAKRRMPRCIRSSIPIGGPPKKLAIVVSDSTSESFEGGLDSTGDSSEGGLDSTSYSFEGGEQVTQHMSSSESSSDSLEDQSEIIWEMISSMQKEVAVKHSSS</sequence>
<evidence type="ECO:0000256" key="1">
    <source>
        <dbReference type="SAM" id="MobiDB-lite"/>
    </source>
</evidence>
<protein>
    <submittedName>
        <fullName evidence="3">Uncharacterized protein</fullName>
    </submittedName>
</protein>
<feature type="region of interest" description="Disordered" evidence="1">
    <location>
        <begin position="61"/>
        <end position="107"/>
    </location>
</feature>
<dbReference type="Gramene" id="ERN08090">
    <property type="protein sequence ID" value="ERN08090"/>
    <property type="gene ID" value="AMTR_s03113p00000150"/>
</dbReference>
<dbReference type="AlphaFoldDB" id="U5D137"/>
<dbReference type="HOGENOM" id="CLU_1995720_0_0_1"/>
<keyword evidence="2" id="KW-0472">Membrane</keyword>
<reference evidence="4" key="1">
    <citation type="journal article" date="2013" name="Science">
        <title>The Amborella genome and the evolution of flowering plants.</title>
        <authorList>
            <consortium name="Amborella Genome Project"/>
        </authorList>
    </citation>
    <scope>NUCLEOTIDE SEQUENCE [LARGE SCALE GENOMIC DNA]</scope>
</reference>
<keyword evidence="4" id="KW-1185">Reference proteome</keyword>
<keyword evidence="2" id="KW-0812">Transmembrane</keyword>
<dbReference type="EMBL" id="KI393602">
    <property type="protein sequence ID" value="ERN08090.1"/>
    <property type="molecule type" value="Genomic_DNA"/>
</dbReference>
<gene>
    <name evidence="3" type="ORF">AMTR_s03113p00000150</name>
</gene>
<evidence type="ECO:0000313" key="3">
    <source>
        <dbReference type="EMBL" id="ERN08090.1"/>
    </source>
</evidence>
<name>U5D137_AMBTC</name>
<feature type="transmembrane region" description="Helical" evidence="2">
    <location>
        <begin position="6"/>
        <end position="30"/>
    </location>
</feature>
<evidence type="ECO:0000256" key="2">
    <source>
        <dbReference type="SAM" id="Phobius"/>
    </source>
</evidence>
<organism evidence="3 4">
    <name type="scientific">Amborella trichopoda</name>
    <dbReference type="NCBI Taxonomy" id="13333"/>
    <lineage>
        <taxon>Eukaryota</taxon>
        <taxon>Viridiplantae</taxon>
        <taxon>Streptophyta</taxon>
        <taxon>Embryophyta</taxon>
        <taxon>Tracheophyta</taxon>
        <taxon>Spermatophyta</taxon>
        <taxon>Magnoliopsida</taxon>
        <taxon>Amborellales</taxon>
        <taxon>Amborellaceae</taxon>
        <taxon>Amborella</taxon>
    </lineage>
</organism>
<dbReference type="Proteomes" id="UP000017836">
    <property type="component" value="Unassembled WGS sequence"/>
</dbReference>
<keyword evidence="2" id="KW-1133">Transmembrane helix</keyword>
<feature type="compositionally biased region" description="Polar residues" evidence="1">
    <location>
        <begin position="79"/>
        <end position="95"/>
    </location>
</feature>
<proteinExistence type="predicted"/>